<gene>
    <name evidence="1" type="ORF">ALQ37_200187</name>
</gene>
<dbReference type="EMBL" id="RBPX01000031">
    <property type="protein sequence ID" value="RMO72262.1"/>
    <property type="molecule type" value="Genomic_DNA"/>
</dbReference>
<organism evidence="1 2">
    <name type="scientific">Pseudomonas syringae pv. aptata</name>
    <dbReference type="NCBI Taxonomy" id="83167"/>
    <lineage>
        <taxon>Bacteria</taxon>
        <taxon>Pseudomonadati</taxon>
        <taxon>Pseudomonadota</taxon>
        <taxon>Gammaproteobacteria</taxon>
        <taxon>Pseudomonadales</taxon>
        <taxon>Pseudomonadaceae</taxon>
        <taxon>Pseudomonas</taxon>
        <taxon>Pseudomonas syringae</taxon>
    </lineage>
</organism>
<name>A0A3M3XQG6_PSEAP</name>
<sequence>MEQQHRADALVERVFGVGHAHQRCLADVQPVVTRIKAAVQLCTDIAVFRIELKCVKVQLCLTPDHLHRRVQTVPYHAGAQNVVAINDHLQGLNEGVQTLAVSKRELGLEHIGVADFGGQVVIKNA</sequence>
<dbReference type="Proteomes" id="UP000274541">
    <property type="component" value="Unassembled WGS sequence"/>
</dbReference>
<comment type="caution">
    <text evidence="1">The sequence shown here is derived from an EMBL/GenBank/DDBJ whole genome shotgun (WGS) entry which is preliminary data.</text>
</comment>
<proteinExistence type="predicted"/>
<evidence type="ECO:0000313" key="2">
    <source>
        <dbReference type="Proteomes" id="UP000274541"/>
    </source>
</evidence>
<accession>A0A3M3XQG6</accession>
<dbReference type="AlphaFoldDB" id="A0A3M3XQG6"/>
<evidence type="ECO:0000313" key="1">
    <source>
        <dbReference type="EMBL" id="RMO72262.1"/>
    </source>
</evidence>
<protein>
    <submittedName>
        <fullName evidence="1">Uncharacterized protein</fullName>
    </submittedName>
</protein>
<reference evidence="1 2" key="1">
    <citation type="submission" date="2018-08" db="EMBL/GenBank/DDBJ databases">
        <title>Recombination of ecologically and evolutionarily significant loci maintains genetic cohesion in the Pseudomonas syringae species complex.</title>
        <authorList>
            <person name="Dillon M."/>
            <person name="Thakur S."/>
            <person name="Almeida R.N.D."/>
            <person name="Weir B.S."/>
            <person name="Guttman D.S."/>
        </authorList>
    </citation>
    <scope>NUCLEOTIDE SEQUENCE [LARGE SCALE GENOMIC DNA]</scope>
    <source>
        <strain evidence="1 2">ICMP 4388</strain>
    </source>
</reference>